<dbReference type="PROSITE" id="PS00675">
    <property type="entry name" value="SIGMA54_INTERACT_1"/>
    <property type="match status" value="1"/>
</dbReference>
<sequence length="587" mass="67373">MCSTSLHFTFTLSHSTDSSQILLKSPHIQTEQSTRSEPISSSLFPSSSLRDLIFSAGHRNSMASKIDQIIRESTLIENGNTARYHLQTKSGSMSQSGQYRKITFGERDKNKPHKSILMVGETGTGKTTLINAMINYMLGVKREDKVWFEITDDQSDRTSAHSQTSSVTVYGFYLQESQTDLTIIDTPGYGDTRGVQLDKEIAMSFHSLSKSEEGVHEIHAVCLVIKATENRLSDRLIYIFDAVQSLFGKDIVENIILLLTHSTGASPKDALKAVKEAKINCAVNDKNKPLYFQFDNCKLNDEEDDEEWDEENEQRLDQSWNRSFRGMTGLFKFIDTIQPKSLEMTRDVIQKRKQLEANISNLQSRVHVIELKQKELKQTQEVLEQHEKYVEKNKNFEYEVEVVYMEKVDIDPKKDGEAMSCQVCKENCHYPGCWWVKDLSWCSVMKDNYCTVCTNKCHYSKHEKEAKRYVPVTKKEKKTHENLKKEYCDKIGDGVSVVRQLEKELHNFEIEKVKLVFEAFYCVKILKIIALNVTSLFILEHVDFLIEKLKEINEPEKVKTLEKLKMKAGGGKQEAVGYTVKPNSEIN</sequence>
<dbReference type="Pfam" id="PF04548">
    <property type="entry name" value="AIG1"/>
    <property type="match status" value="1"/>
</dbReference>
<evidence type="ECO:0000256" key="1">
    <source>
        <dbReference type="ARBA" id="ARBA00008535"/>
    </source>
</evidence>
<accession>A0ABR3L992</accession>
<reference evidence="5 6" key="1">
    <citation type="submission" date="2023-09" db="EMBL/GenBank/DDBJ databases">
        <authorList>
            <person name="Wang M."/>
        </authorList>
    </citation>
    <scope>NUCLEOTIDE SEQUENCE [LARGE SCALE GENOMIC DNA]</scope>
    <source>
        <strain evidence="5">GT-2023</strain>
        <tissue evidence="5">Liver</tissue>
    </source>
</reference>
<keyword evidence="2" id="KW-0547">Nucleotide-binding</keyword>
<proteinExistence type="inferred from homology"/>
<dbReference type="SMART" id="SM00382">
    <property type="entry name" value="AAA"/>
    <property type="match status" value="1"/>
</dbReference>
<dbReference type="PANTHER" id="PTHR32046:SF11">
    <property type="entry name" value="IMMUNE-ASSOCIATED NUCLEOTIDE-BINDING PROTEIN 10-LIKE"/>
    <property type="match status" value="1"/>
</dbReference>
<evidence type="ECO:0000259" key="4">
    <source>
        <dbReference type="SMART" id="SM00382"/>
    </source>
</evidence>
<dbReference type="InterPro" id="IPR025662">
    <property type="entry name" value="Sigma_54_int_dom_ATP-bd_1"/>
</dbReference>
<keyword evidence="6" id="KW-1185">Reference proteome</keyword>
<dbReference type="SUPFAM" id="SSF52540">
    <property type="entry name" value="P-loop containing nucleoside triphosphate hydrolases"/>
    <property type="match status" value="1"/>
</dbReference>
<evidence type="ECO:0000313" key="5">
    <source>
        <dbReference type="EMBL" id="KAL1248232.1"/>
    </source>
</evidence>
<keyword evidence="3" id="KW-0175">Coiled coil</keyword>
<protein>
    <recommendedName>
        <fullName evidence="4">AAA+ ATPase domain-containing protein</fullName>
    </recommendedName>
</protein>
<comment type="similarity">
    <text evidence="1">Belongs to the TRAFAC class TrmE-Era-EngA-EngB-Septin-like GTPase superfamily. AIG1/Toc34/Toc159-like paraseptin GTPase family. IAN subfamily.</text>
</comment>
<evidence type="ECO:0000256" key="3">
    <source>
        <dbReference type="SAM" id="Coils"/>
    </source>
</evidence>
<dbReference type="Proteomes" id="UP001558613">
    <property type="component" value="Unassembled WGS sequence"/>
</dbReference>
<gene>
    <name evidence="5" type="ORF">QQF64_021550</name>
</gene>
<name>A0ABR3L992_9TELE</name>
<evidence type="ECO:0000313" key="6">
    <source>
        <dbReference type="Proteomes" id="UP001558613"/>
    </source>
</evidence>
<dbReference type="PANTHER" id="PTHR32046">
    <property type="entry name" value="G DOMAIN-CONTAINING PROTEIN"/>
    <property type="match status" value="1"/>
</dbReference>
<dbReference type="InterPro" id="IPR003593">
    <property type="entry name" value="AAA+_ATPase"/>
</dbReference>
<organism evidence="5 6">
    <name type="scientific">Cirrhinus molitorella</name>
    <name type="common">mud carp</name>
    <dbReference type="NCBI Taxonomy" id="172907"/>
    <lineage>
        <taxon>Eukaryota</taxon>
        <taxon>Metazoa</taxon>
        <taxon>Chordata</taxon>
        <taxon>Craniata</taxon>
        <taxon>Vertebrata</taxon>
        <taxon>Euteleostomi</taxon>
        <taxon>Actinopterygii</taxon>
        <taxon>Neopterygii</taxon>
        <taxon>Teleostei</taxon>
        <taxon>Ostariophysi</taxon>
        <taxon>Cypriniformes</taxon>
        <taxon>Cyprinidae</taxon>
        <taxon>Labeoninae</taxon>
        <taxon>Labeonini</taxon>
        <taxon>Cirrhinus</taxon>
    </lineage>
</organism>
<comment type="caution">
    <text evidence="5">The sequence shown here is derived from an EMBL/GenBank/DDBJ whole genome shotgun (WGS) entry which is preliminary data.</text>
</comment>
<feature type="domain" description="AAA+ ATPase" evidence="4">
    <location>
        <begin position="112"/>
        <end position="355"/>
    </location>
</feature>
<dbReference type="EMBL" id="JAYMGO010000024">
    <property type="protein sequence ID" value="KAL1248232.1"/>
    <property type="molecule type" value="Genomic_DNA"/>
</dbReference>
<feature type="coiled-coil region" evidence="3">
    <location>
        <begin position="345"/>
        <end position="389"/>
    </location>
</feature>
<evidence type="ECO:0000256" key="2">
    <source>
        <dbReference type="ARBA" id="ARBA00022741"/>
    </source>
</evidence>
<dbReference type="InterPro" id="IPR006703">
    <property type="entry name" value="G_AIG1"/>
</dbReference>
<dbReference type="Gene3D" id="3.40.50.300">
    <property type="entry name" value="P-loop containing nucleotide triphosphate hydrolases"/>
    <property type="match status" value="1"/>
</dbReference>
<dbReference type="InterPro" id="IPR027417">
    <property type="entry name" value="P-loop_NTPase"/>
</dbReference>